<dbReference type="PANTHER" id="PTHR48090">
    <property type="entry name" value="UNDECAPRENYL-PHOSPHATE 4-DEOXY-4-FORMAMIDO-L-ARABINOSE TRANSFERASE-RELATED"/>
    <property type="match status" value="1"/>
</dbReference>
<reference evidence="3 4" key="1">
    <citation type="journal article" date="2014" name="Genome Announc.">
        <title>Draft genome sequences of eight enterohepatic helicobacter species isolated from both laboratory and wild rodents.</title>
        <authorList>
            <person name="Sheh A."/>
            <person name="Shen Z."/>
            <person name="Fox J.G."/>
        </authorList>
    </citation>
    <scope>NUCLEOTIDE SEQUENCE [LARGE SCALE GENOMIC DNA]</scope>
    <source>
        <strain evidence="3 4">MIT 98-6810</strain>
    </source>
</reference>
<evidence type="ECO:0000256" key="1">
    <source>
        <dbReference type="SAM" id="Phobius"/>
    </source>
</evidence>
<feature type="domain" description="Glycosyltransferase 2-like" evidence="2">
    <location>
        <begin position="5"/>
        <end position="192"/>
    </location>
</feature>
<keyword evidence="1" id="KW-0812">Transmembrane</keyword>
<name>A0A4U8S0E4_9HELI</name>
<comment type="caution">
    <text evidence="3">The sequence shown here is derived from an EMBL/GenBank/DDBJ whole genome shotgun (WGS) entry which is preliminary data.</text>
</comment>
<evidence type="ECO:0000259" key="2">
    <source>
        <dbReference type="Pfam" id="PF00535"/>
    </source>
</evidence>
<dbReference type="GO" id="GO:0016740">
    <property type="term" value="F:transferase activity"/>
    <property type="evidence" value="ECO:0007669"/>
    <property type="project" value="UniProtKB-KW"/>
</dbReference>
<dbReference type="InterPro" id="IPR050256">
    <property type="entry name" value="Glycosyltransferase_2"/>
</dbReference>
<protein>
    <submittedName>
        <fullName evidence="3">Glycosyltransferase</fullName>
    </submittedName>
</protein>
<feature type="transmembrane region" description="Helical" evidence="1">
    <location>
        <begin position="292"/>
        <end position="313"/>
    </location>
</feature>
<accession>A0A4U8S0E4</accession>
<organism evidence="3 4">
    <name type="scientific">Helicobacter typhlonius</name>
    <dbReference type="NCBI Taxonomy" id="76936"/>
    <lineage>
        <taxon>Bacteria</taxon>
        <taxon>Pseudomonadati</taxon>
        <taxon>Campylobacterota</taxon>
        <taxon>Epsilonproteobacteria</taxon>
        <taxon>Campylobacterales</taxon>
        <taxon>Helicobacteraceae</taxon>
        <taxon>Helicobacter</taxon>
    </lineage>
</organism>
<dbReference type="CDD" id="cd04187">
    <property type="entry name" value="DPM1_like_bac"/>
    <property type="match status" value="1"/>
</dbReference>
<evidence type="ECO:0000313" key="4">
    <source>
        <dbReference type="Proteomes" id="UP000029925"/>
    </source>
</evidence>
<dbReference type="PANTHER" id="PTHR48090:SF8">
    <property type="entry name" value="GLYCOSYLTRANSFERASE CSBB-RELATED"/>
    <property type="match status" value="1"/>
</dbReference>
<dbReference type="AlphaFoldDB" id="A0A4U8S0E4"/>
<dbReference type="Proteomes" id="UP000029925">
    <property type="component" value="Unassembled WGS sequence"/>
</dbReference>
<proteinExistence type="predicted"/>
<sequence length="356" mass="40327">MAKLSLIVPCYNEADSLLSFCKNIFAVFEDISKTYSQSVFELIFVNDGSSDNTLQILRSLQNAQEGSCDIQDSAFLSIPPPAQCKIKIIDFSRNFGKESAIYAGLQASKGDCVALIDADLQDPPTMLLEMYKKWQDKEADIIYARRISRAGESFIRAKLSEGFYILSNLISQVHLESGVRDFRLMDRQVVNALLSMSEYHRFSKAMFEWVGFKKIGLEYEYIPRTQGNSGWSFWKLFKYAIEGFISFSTMPLRVAFVLGFVMSALSLGYGCYAVISTLIFHNAVAGWTSLVAWIAFLGGVQLIILGVIGEYIARIYEQVKSRPHYIARDMSEDTRNDELKDNVQDFHKGKECSKKF</sequence>
<keyword evidence="1" id="KW-1133">Transmembrane helix</keyword>
<dbReference type="GO" id="GO:0005886">
    <property type="term" value="C:plasma membrane"/>
    <property type="evidence" value="ECO:0007669"/>
    <property type="project" value="TreeGrafter"/>
</dbReference>
<dbReference type="SUPFAM" id="SSF53448">
    <property type="entry name" value="Nucleotide-diphospho-sugar transferases"/>
    <property type="match status" value="1"/>
</dbReference>
<dbReference type="InterPro" id="IPR001173">
    <property type="entry name" value="Glyco_trans_2-like"/>
</dbReference>
<dbReference type="InterPro" id="IPR029044">
    <property type="entry name" value="Nucleotide-diphossugar_trans"/>
</dbReference>
<keyword evidence="4" id="KW-1185">Reference proteome</keyword>
<dbReference type="Pfam" id="PF00535">
    <property type="entry name" value="Glycos_transf_2"/>
    <property type="match status" value="1"/>
</dbReference>
<dbReference type="Gene3D" id="3.90.550.10">
    <property type="entry name" value="Spore Coat Polysaccharide Biosynthesis Protein SpsA, Chain A"/>
    <property type="match status" value="1"/>
</dbReference>
<dbReference type="RefSeq" id="WP_138117626.1">
    <property type="nucleotide sequence ID" value="NZ_CAOMNX010000011.1"/>
</dbReference>
<feature type="transmembrane region" description="Helical" evidence="1">
    <location>
        <begin position="254"/>
        <end position="280"/>
    </location>
</feature>
<dbReference type="STRING" id="76936.BN2458_PEG1475"/>
<gene>
    <name evidence="3" type="ORF">LS75_001750</name>
</gene>
<keyword evidence="1" id="KW-0472">Membrane</keyword>
<evidence type="ECO:0000313" key="3">
    <source>
        <dbReference type="EMBL" id="TLD79057.1"/>
    </source>
</evidence>
<dbReference type="EMBL" id="JRPF02000002">
    <property type="protein sequence ID" value="TLD79057.1"/>
    <property type="molecule type" value="Genomic_DNA"/>
</dbReference>